<gene>
    <name evidence="4" type="ORF">VALFYP47_00189</name>
</gene>
<feature type="domain" description="Isochorismatase-like" evidence="3">
    <location>
        <begin position="3"/>
        <end position="179"/>
    </location>
</feature>
<dbReference type="EMBL" id="CACRUN010000012">
    <property type="protein sequence ID" value="VYT98895.1"/>
    <property type="molecule type" value="Genomic_DNA"/>
</dbReference>
<accession>A0A6N3B233</accession>
<dbReference type="AlphaFoldDB" id="A0A6N3B233"/>
<dbReference type="CDD" id="cd00431">
    <property type="entry name" value="cysteine_hydrolases"/>
    <property type="match status" value="1"/>
</dbReference>
<reference evidence="4" key="1">
    <citation type="submission" date="2019-11" db="EMBL/GenBank/DDBJ databases">
        <authorList>
            <person name="Feng L."/>
        </authorList>
    </citation>
    <scope>NUCLEOTIDE SEQUENCE</scope>
    <source>
        <strain evidence="4">VatypicaLFYP47</strain>
    </source>
</reference>
<evidence type="ECO:0000259" key="3">
    <source>
        <dbReference type="Pfam" id="PF00857"/>
    </source>
</evidence>
<dbReference type="Pfam" id="PF00857">
    <property type="entry name" value="Isochorismatase"/>
    <property type="match status" value="1"/>
</dbReference>
<dbReference type="InterPro" id="IPR000868">
    <property type="entry name" value="Isochorismatase-like_dom"/>
</dbReference>
<sequence>MNVLVVIDMQHDFVDGSLGSPEAQAIVDTVRQKIASFDGPVIFTRDTHDTNYLESQEGQHLPVMHCVKDTIGWQIMESLITAAEKRNTIHPYFIIDKPNFGSSELVTRLQGMNTAEPIESITLVGVCTDVCVVSNAILLKAGLPEVPIHVDPNCCAGVTEESHEAALLTMRQCQIEVTDDL</sequence>
<dbReference type="GO" id="GO:0016787">
    <property type="term" value="F:hydrolase activity"/>
    <property type="evidence" value="ECO:0007669"/>
    <property type="project" value="UniProtKB-KW"/>
</dbReference>
<dbReference type="RefSeq" id="WP_005378015.1">
    <property type="nucleotide sequence ID" value="NZ_CACRUN010000012.1"/>
</dbReference>
<dbReference type="PANTHER" id="PTHR43540">
    <property type="entry name" value="PEROXYUREIDOACRYLATE/UREIDOACRYLATE AMIDOHYDROLASE-RELATED"/>
    <property type="match status" value="1"/>
</dbReference>
<comment type="similarity">
    <text evidence="1">Belongs to the isochorismatase family.</text>
</comment>
<protein>
    <submittedName>
        <fullName evidence="4">Isochorismatase family protein</fullName>
    </submittedName>
</protein>
<dbReference type="InterPro" id="IPR050272">
    <property type="entry name" value="Isochorismatase-like_hydrls"/>
</dbReference>
<dbReference type="InterPro" id="IPR036380">
    <property type="entry name" value="Isochorismatase-like_sf"/>
</dbReference>
<dbReference type="Gene3D" id="3.40.50.850">
    <property type="entry name" value="Isochorismatase-like"/>
    <property type="match status" value="1"/>
</dbReference>
<dbReference type="PANTHER" id="PTHR43540:SF6">
    <property type="entry name" value="ISOCHORISMATASE-LIKE DOMAIN-CONTAINING PROTEIN"/>
    <property type="match status" value="1"/>
</dbReference>
<evidence type="ECO:0000256" key="2">
    <source>
        <dbReference type="ARBA" id="ARBA00022801"/>
    </source>
</evidence>
<name>A0A6N3B233_9FIRM</name>
<dbReference type="SUPFAM" id="SSF52499">
    <property type="entry name" value="Isochorismatase-like hydrolases"/>
    <property type="match status" value="1"/>
</dbReference>
<keyword evidence="2" id="KW-0378">Hydrolase</keyword>
<evidence type="ECO:0000256" key="1">
    <source>
        <dbReference type="ARBA" id="ARBA00006336"/>
    </source>
</evidence>
<organism evidence="4">
    <name type="scientific">Veillonella atypica</name>
    <dbReference type="NCBI Taxonomy" id="39777"/>
    <lineage>
        <taxon>Bacteria</taxon>
        <taxon>Bacillati</taxon>
        <taxon>Bacillota</taxon>
        <taxon>Negativicutes</taxon>
        <taxon>Veillonellales</taxon>
        <taxon>Veillonellaceae</taxon>
        <taxon>Veillonella</taxon>
    </lineage>
</organism>
<evidence type="ECO:0000313" key="4">
    <source>
        <dbReference type="EMBL" id="VYT98895.1"/>
    </source>
</evidence>
<proteinExistence type="inferred from homology"/>